<accession>A0A7Y6IER5</accession>
<protein>
    <submittedName>
        <fullName evidence="2">Fic family protein</fullName>
    </submittedName>
</protein>
<dbReference type="PROSITE" id="PS51459">
    <property type="entry name" value="FIDO"/>
    <property type="match status" value="1"/>
</dbReference>
<gene>
    <name evidence="2" type="ORF">HTZ77_35920</name>
</gene>
<dbReference type="InterPro" id="IPR003812">
    <property type="entry name" value="Fido"/>
</dbReference>
<dbReference type="Proteomes" id="UP000586042">
    <property type="component" value="Unassembled WGS sequence"/>
</dbReference>
<proteinExistence type="predicted"/>
<dbReference type="Gene3D" id="1.20.120.1870">
    <property type="entry name" value="Fic/DOC protein, Fido domain"/>
    <property type="match status" value="1"/>
</dbReference>
<dbReference type="AlphaFoldDB" id="A0A7Y6IER5"/>
<keyword evidence="3" id="KW-1185">Reference proteome</keyword>
<name>A0A7Y6IER5_9ACTN</name>
<dbReference type="Pfam" id="PF02661">
    <property type="entry name" value="Fic"/>
    <property type="match status" value="1"/>
</dbReference>
<organism evidence="2 3">
    <name type="scientific">Nonomuraea montanisoli</name>
    <dbReference type="NCBI Taxonomy" id="2741721"/>
    <lineage>
        <taxon>Bacteria</taxon>
        <taxon>Bacillati</taxon>
        <taxon>Actinomycetota</taxon>
        <taxon>Actinomycetes</taxon>
        <taxon>Streptosporangiales</taxon>
        <taxon>Streptosporangiaceae</taxon>
        <taxon>Nonomuraea</taxon>
    </lineage>
</organism>
<evidence type="ECO:0000313" key="3">
    <source>
        <dbReference type="Proteomes" id="UP000586042"/>
    </source>
</evidence>
<dbReference type="InterPro" id="IPR053737">
    <property type="entry name" value="Type_II_TA_Toxin"/>
</dbReference>
<comment type="caution">
    <text evidence="2">The sequence shown here is derived from an EMBL/GenBank/DDBJ whole genome shotgun (WGS) entry which is preliminary data.</text>
</comment>
<dbReference type="EMBL" id="JABWGN010000017">
    <property type="protein sequence ID" value="NUW36756.1"/>
    <property type="molecule type" value="Genomic_DNA"/>
</dbReference>
<reference evidence="2 3" key="1">
    <citation type="submission" date="2020-06" db="EMBL/GenBank/DDBJ databases">
        <title>Nonomuraea sp. SMC257, a novel actinomycete isolated from soil.</title>
        <authorList>
            <person name="Chanama M."/>
        </authorList>
    </citation>
    <scope>NUCLEOTIDE SEQUENCE [LARGE SCALE GENOMIC DNA]</scope>
    <source>
        <strain evidence="2 3">SMC257</strain>
    </source>
</reference>
<feature type="domain" description="Fido" evidence="1">
    <location>
        <begin position="1"/>
        <end position="94"/>
    </location>
</feature>
<evidence type="ECO:0000313" key="2">
    <source>
        <dbReference type="EMBL" id="NUW36756.1"/>
    </source>
</evidence>
<evidence type="ECO:0000259" key="1">
    <source>
        <dbReference type="PROSITE" id="PS51459"/>
    </source>
</evidence>
<sequence>MGRGSGGQLHGAVLPPQMTVFGDDACPGPWRKAAAVMQSILIGHPLVDGNKRLAWTVAVAFYGASSPSKSSRNSARMMFARSFASSAPGASSSR</sequence>